<keyword evidence="8" id="KW-1185">Reference proteome</keyword>
<evidence type="ECO:0000313" key="7">
    <source>
        <dbReference type="EMBL" id="MFC6090160.1"/>
    </source>
</evidence>
<keyword evidence="2 4" id="KW-0378">Hydrolase</keyword>
<dbReference type="InterPro" id="IPR013320">
    <property type="entry name" value="ConA-like_dom_sf"/>
</dbReference>
<dbReference type="RefSeq" id="WP_380635823.1">
    <property type="nucleotide sequence ID" value="NZ_JBHSQO010000010.1"/>
</dbReference>
<evidence type="ECO:0000259" key="6">
    <source>
        <dbReference type="Pfam" id="PF17851"/>
    </source>
</evidence>
<comment type="caution">
    <text evidence="7">The sequence shown here is derived from an EMBL/GenBank/DDBJ whole genome shotgun (WGS) entry which is preliminary data.</text>
</comment>
<dbReference type="Gene3D" id="2.115.10.20">
    <property type="entry name" value="Glycosyl hydrolase domain, family 43"/>
    <property type="match status" value="1"/>
</dbReference>
<evidence type="ECO:0000256" key="2">
    <source>
        <dbReference type="ARBA" id="ARBA00022801"/>
    </source>
</evidence>
<evidence type="ECO:0000256" key="3">
    <source>
        <dbReference type="ARBA" id="ARBA00023295"/>
    </source>
</evidence>
<evidence type="ECO:0000256" key="1">
    <source>
        <dbReference type="ARBA" id="ARBA00009865"/>
    </source>
</evidence>
<dbReference type="Proteomes" id="UP001596220">
    <property type="component" value="Unassembled WGS sequence"/>
</dbReference>
<name>A0ABW1P3L5_9PSEU</name>
<evidence type="ECO:0000313" key="8">
    <source>
        <dbReference type="Proteomes" id="UP001596220"/>
    </source>
</evidence>
<gene>
    <name evidence="7" type="ORF">ACFP3R_12830</name>
</gene>
<protein>
    <submittedName>
        <fullName evidence="7">Family 43 glycosylhydrolase</fullName>
    </submittedName>
</protein>
<sequence>MPADPPPADPGSSTVLTQRRPAIAGSLRDPSVCRVGEDYYLVCSSFEYFPGVPIFHSRDLARWRQIGNVLARPEQVLLRADAPASRGIHAPTIRHHAGLFQVVAGNASTGRGFLVTADHPLGPWSDPVWLDLPGGAPDLTWDGDGTCWCTTPDGRVARLDPGTGAVVEGPWRAWSGSGPDDPGGWRLHRVGDWWYLLSAGRHGLVVTRARTPRGPFEPAPGALGGTSRPRMGAGRADLVGTPDGAWWLVLPGARRPAPEVLGQDAALLPVHWEDGWPVVGEEGVAAPEHVARHPLPSIPAREDFDGFTLAPCWISPRERPEGSWSLAERPGWLTLRATGDTLDRPGCTFFGRRLEHPDSRVSARLEPGSARAGLSIRCDEAHHYDFEVAAGRVDVVARIGPVRQVVASRTVRPGPVTLTIVTRTTDLVPPSFVRPTDEPAGVEPAGPDTIAFHVDDDPGPLAELSGRYLSPGIAGGLAGRVVGMYVTRGVAAFDWFDHRDRLFPAG</sequence>
<dbReference type="InterPro" id="IPR041542">
    <property type="entry name" value="GH43_C2"/>
</dbReference>
<feature type="region of interest" description="Disordered" evidence="5">
    <location>
        <begin position="1"/>
        <end position="20"/>
    </location>
</feature>
<dbReference type="InterPro" id="IPR023296">
    <property type="entry name" value="Glyco_hydro_beta-prop_sf"/>
</dbReference>
<keyword evidence="3 4" id="KW-0326">Glycosidase</keyword>
<evidence type="ECO:0000256" key="4">
    <source>
        <dbReference type="RuleBase" id="RU361187"/>
    </source>
</evidence>
<dbReference type="Gene3D" id="2.60.120.200">
    <property type="match status" value="1"/>
</dbReference>
<dbReference type="EMBL" id="JBHSQO010000010">
    <property type="protein sequence ID" value="MFC6090160.1"/>
    <property type="molecule type" value="Genomic_DNA"/>
</dbReference>
<accession>A0ABW1P3L5</accession>
<comment type="similarity">
    <text evidence="1 4">Belongs to the glycosyl hydrolase 43 family.</text>
</comment>
<dbReference type="PANTHER" id="PTHR42812:SF12">
    <property type="entry name" value="BETA-XYLOSIDASE-RELATED"/>
    <property type="match status" value="1"/>
</dbReference>
<dbReference type="SUPFAM" id="SSF75005">
    <property type="entry name" value="Arabinanase/levansucrase/invertase"/>
    <property type="match status" value="1"/>
</dbReference>
<proteinExistence type="inferred from homology"/>
<organism evidence="7 8">
    <name type="scientific">Saccharothrix lopnurensis</name>
    <dbReference type="NCBI Taxonomy" id="1670621"/>
    <lineage>
        <taxon>Bacteria</taxon>
        <taxon>Bacillati</taxon>
        <taxon>Actinomycetota</taxon>
        <taxon>Actinomycetes</taxon>
        <taxon>Pseudonocardiales</taxon>
        <taxon>Pseudonocardiaceae</taxon>
        <taxon>Saccharothrix</taxon>
    </lineage>
</organism>
<dbReference type="Pfam" id="PF04616">
    <property type="entry name" value="Glyco_hydro_43"/>
    <property type="match status" value="1"/>
</dbReference>
<dbReference type="SUPFAM" id="SSF49899">
    <property type="entry name" value="Concanavalin A-like lectins/glucanases"/>
    <property type="match status" value="1"/>
</dbReference>
<dbReference type="InterPro" id="IPR051795">
    <property type="entry name" value="Glycosyl_Hydrlase_43"/>
</dbReference>
<dbReference type="PANTHER" id="PTHR42812">
    <property type="entry name" value="BETA-XYLOSIDASE"/>
    <property type="match status" value="1"/>
</dbReference>
<feature type="domain" description="Beta-xylosidase C-terminal Concanavalin A-like" evidence="6">
    <location>
        <begin position="301"/>
        <end position="415"/>
    </location>
</feature>
<dbReference type="InterPro" id="IPR006710">
    <property type="entry name" value="Glyco_hydro_43"/>
</dbReference>
<reference evidence="8" key="1">
    <citation type="journal article" date="2019" name="Int. J. Syst. Evol. Microbiol.">
        <title>The Global Catalogue of Microorganisms (GCM) 10K type strain sequencing project: providing services to taxonomists for standard genome sequencing and annotation.</title>
        <authorList>
            <consortium name="The Broad Institute Genomics Platform"/>
            <consortium name="The Broad Institute Genome Sequencing Center for Infectious Disease"/>
            <person name="Wu L."/>
            <person name="Ma J."/>
        </authorList>
    </citation>
    <scope>NUCLEOTIDE SEQUENCE [LARGE SCALE GENOMIC DNA]</scope>
    <source>
        <strain evidence="8">CGMCC 4.7246</strain>
    </source>
</reference>
<dbReference type="Pfam" id="PF17851">
    <property type="entry name" value="GH43_C2"/>
    <property type="match status" value="1"/>
</dbReference>
<evidence type="ECO:0000256" key="5">
    <source>
        <dbReference type="SAM" id="MobiDB-lite"/>
    </source>
</evidence>